<dbReference type="InterPro" id="IPR044516">
    <property type="entry name" value="UXS-like"/>
</dbReference>
<evidence type="ECO:0000259" key="19">
    <source>
        <dbReference type="Pfam" id="PF16363"/>
    </source>
</evidence>
<keyword evidence="8 18" id="KW-0812">Transmembrane</keyword>
<evidence type="ECO:0000256" key="17">
    <source>
        <dbReference type="SAM" id="MobiDB-lite"/>
    </source>
</evidence>
<gene>
    <name evidence="20" type="ORF">ACHAWO_012770</name>
</gene>
<feature type="region of interest" description="Disordered" evidence="17">
    <location>
        <begin position="1"/>
        <end position="38"/>
    </location>
</feature>
<keyword evidence="7" id="KW-0963">Cytoplasm</keyword>
<feature type="compositionally biased region" description="Basic and acidic residues" evidence="17">
    <location>
        <begin position="152"/>
        <end position="180"/>
    </location>
</feature>
<feature type="compositionally biased region" description="Polar residues" evidence="17">
    <location>
        <begin position="83"/>
        <end position="105"/>
    </location>
</feature>
<dbReference type="FunFam" id="3.40.50.720:FF:000150">
    <property type="entry name" value="UDP-glucuronic acid decarboxylase 6"/>
    <property type="match status" value="1"/>
</dbReference>
<dbReference type="GO" id="GO:0048040">
    <property type="term" value="F:UDP-glucuronate decarboxylase activity"/>
    <property type="evidence" value="ECO:0007669"/>
    <property type="project" value="UniProtKB-EC"/>
</dbReference>
<evidence type="ECO:0000313" key="21">
    <source>
        <dbReference type="Proteomes" id="UP001530400"/>
    </source>
</evidence>
<comment type="pathway">
    <text evidence="4">Nucleotide-sugar biosynthesis; UDP-alpha-D-xylose biosynthesis; UDP-alpha-D-xylose from UDP-alpha-D-glucuronate: step 1/1.</text>
</comment>
<reference evidence="20 21" key="1">
    <citation type="submission" date="2024-10" db="EMBL/GenBank/DDBJ databases">
        <title>Updated reference genomes for cyclostephanoid diatoms.</title>
        <authorList>
            <person name="Roberts W.R."/>
            <person name="Alverson A.J."/>
        </authorList>
    </citation>
    <scope>NUCLEOTIDE SEQUENCE [LARGE SCALE GENOMIC DNA]</scope>
    <source>
        <strain evidence="20 21">AJA010-31</strain>
    </source>
</reference>
<feature type="domain" description="NAD(P)-binding" evidence="19">
    <location>
        <begin position="279"/>
        <end position="574"/>
    </location>
</feature>
<evidence type="ECO:0000256" key="1">
    <source>
        <dbReference type="ARBA" id="ARBA00001911"/>
    </source>
</evidence>
<feature type="compositionally biased region" description="Basic residues" evidence="17">
    <location>
        <begin position="1"/>
        <end position="12"/>
    </location>
</feature>
<keyword evidence="12" id="KW-0520">NAD</keyword>
<evidence type="ECO:0000256" key="11">
    <source>
        <dbReference type="ARBA" id="ARBA00022989"/>
    </source>
</evidence>
<dbReference type="EC" id="4.1.1.35" evidence="6"/>
<name>A0ABD3P8S6_9STRA</name>
<evidence type="ECO:0000256" key="4">
    <source>
        <dbReference type="ARBA" id="ARBA00005100"/>
    </source>
</evidence>
<comment type="caution">
    <text evidence="20">The sequence shown here is derived from an EMBL/GenBank/DDBJ whole genome shotgun (WGS) entry which is preliminary data.</text>
</comment>
<dbReference type="CDD" id="cd05230">
    <property type="entry name" value="UGD_SDR_e"/>
    <property type="match status" value="1"/>
</dbReference>
<evidence type="ECO:0000256" key="14">
    <source>
        <dbReference type="ARBA" id="ARBA00023136"/>
    </source>
</evidence>
<keyword evidence="11 18" id="KW-1133">Transmembrane helix</keyword>
<evidence type="ECO:0000256" key="7">
    <source>
        <dbReference type="ARBA" id="ARBA00022490"/>
    </source>
</evidence>
<dbReference type="InterPro" id="IPR016040">
    <property type="entry name" value="NAD(P)-bd_dom"/>
</dbReference>
<comment type="catalytic activity">
    <reaction evidence="16">
        <text>UDP-alpha-D-glucuronate + H(+) = UDP-alpha-D-xylose + CO2</text>
        <dbReference type="Rhea" id="RHEA:23916"/>
        <dbReference type="ChEBI" id="CHEBI:15378"/>
        <dbReference type="ChEBI" id="CHEBI:16526"/>
        <dbReference type="ChEBI" id="CHEBI:57632"/>
        <dbReference type="ChEBI" id="CHEBI:58052"/>
        <dbReference type="EC" id="4.1.1.35"/>
    </reaction>
</comment>
<evidence type="ECO:0000256" key="6">
    <source>
        <dbReference type="ARBA" id="ARBA00012290"/>
    </source>
</evidence>
<dbReference type="PANTHER" id="PTHR43078:SF6">
    <property type="entry name" value="UDP-GLUCURONIC ACID DECARBOXYLASE 1"/>
    <property type="match status" value="1"/>
</dbReference>
<keyword evidence="21" id="KW-1185">Reference proteome</keyword>
<dbReference type="PANTHER" id="PTHR43078">
    <property type="entry name" value="UDP-GLUCURONIC ACID DECARBOXYLASE-RELATED"/>
    <property type="match status" value="1"/>
</dbReference>
<keyword evidence="15" id="KW-0456">Lyase</keyword>
<protein>
    <recommendedName>
        <fullName evidence="6">UDP-glucuronate decarboxylase</fullName>
        <ecNumber evidence="6">4.1.1.35</ecNumber>
    </recommendedName>
</protein>
<evidence type="ECO:0000256" key="15">
    <source>
        <dbReference type="ARBA" id="ARBA00023239"/>
    </source>
</evidence>
<keyword evidence="9" id="KW-0210">Decarboxylase</keyword>
<sequence>MVHIPRHRRRAGTPRTSSRTPYDDPYDPHHHLSRPPTSRSSQWILLLAGMGIGYLILPVLLVQNNQQIRLEEVVQRLEERQRASQNPVSFNYASQQHSSPMNMMQSHRDGAATLLRNQEHNGNVVGSDDSRRRTAGPELKSAVDGGGSSLRGDLDRHSEEVDRHQQEDVEVEKTVEMPEKGDDDESDDEAEEEEPVQKSDIQSKPIGLPNSKQNAKEQLSQILTADKQSTELEENDLTDAQRRFVETQKLIASQSIPTSTTPHVMKTPNLPDAKRKKVLVTGGAGFVGSHLVDKLMMEGHEVIVLDNFFTGQRKNIEHWMHHPHFSLVVHDVTEPIMLEVDEIYHLACPASPPHYQYNPVKTIKTSTMGTINMLGLAKRVKAKILLTSTSEIYGDPKVHPQPESYWGNVNTIGPRSCYDEGKRVAETMMYSYKNQNNVDVRVARIFNTFGPRMHPNDGRVVSNFIIQSLQDKPMTIYGEGDQTRSFQYVSDLVDGLHALMNGSYDLPVNLGNPDEYTVKHFAEYIKDITGSKSEISYLKATQDDPTQRKPDISTAKRELGWEPKVTVKEGLQKTIAYFSRVLDESGEIIPTGQDASKPKPKISDIEVQV</sequence>
<feature type="region of interest" description="Disordered" evidence="17">
    <location>
        <begin position="81"/>
        <end position="105"/>
    </location>
</feature>
<organism evidence="20 21">
    <name type="scientific">Cyclotella atomus</name>
    <dbReference type="NCBI Taxonomy" id="382360"/>
    <lineage>
        <taxon>Eukaryota</taxon>
        <taxon>Sar</taxon>
        <taxon>Stramenopiles</taxon>
        <taxon>Ochrophyta</taxon>
        <taxon>Bacillariophyta</taxon>
        <taxon>Coscinodiscophyceae</taxon>
        <taxon>Thalassiosirophycidae</taxon>
        <taxon>Stephanodiscales</taxon>
        <taxon>Stephanodiscaceae</taxon>
        <taxon>Cyclotella</taxon>
    </lineage>
</organism>
<evidence type="ECO:0000256" key="5">
    <source>
        <dbReference type="ARBA" id="ARBA00007505"/>
    </source>
</evidence>
<keyword evidence="13" id="KW-0333">Golgi apparatus</keyword>
<feature type="transmembrane region" description="Helical" evidence="18">
    <location>
        <begin position="43"/>
        <end position="62"/>
    </location>
</feature>
<dbReference type="SUPFAM" id="SSF51735">
    <property type="entry name" value="NAD(P)-binding Rossmann-fold domains"/>
    <property type="match status" value="1"/>
</dbReference>
<comment type="similarity">
    <text evidence="5">Belongs to the NAD(P)-dependent epimerase/dehydratase family. UDP-glucuronic acid decarboxylase subfamily.</text>
</comment>
<keyword evidence="14 18" id="KW-0472">Membrane</keyword>
<dbReference type="GO" id="GO:0032580">
    <property type="term" value="C:Golgi cisterna membrane"/>
    <property type="evidence" value="ECO:0007669"/>
    <property type="project" value="UniProtKB-SubCell"/>
</dbReference>
<feature type="region of interest" description="Disordered" evidence="17">
    <location>
        <begin position="120"/>
        <end position="217"/>
    </location>
</feature>
<dbReference type="InterPro" id="IPR036291">
    <property type="entry name" value="NAD(P)-bd_dom_sf"/>
</dbReference>
<accession>A0ABD3P8S6</accession>
<evidence type="ECO:0000256" key="12">
    <source>
        <dbReference type="ARBA" id="ARBA00023027"/>
    </source>
</evidence>
<dbReference type="Proteomes" id="UP001530400">
    <property type="component" value="Unassembled WGS sequence"/>
</dbReference>
<evidence type="ECO:0000256" key="18">
    <source>
        <dbReference type="SAM" id="Phobius"/>
    </source>
</evidence>
<dbReference type="Gene3D" id="3.90.25.10">
    <property type="entry name" value="UDP-galactose 4-epimerase, domain 1"/>
    <property type="match status" value="1"/>
</dbReference>
<keyword evidence="10" id="KW-0735">Signal-anchor</keyword>
<dbReference type="EMBL" id="JALLPJ020000728">
    <property type="protein sequence ID" value="KAL3784438.1"/>
    <property type="molecule type" value="Genomic_DNA"/>
</dbReference>
<dbReference type="AlphaFoldDB" id="A0ABD3P8S6"/>
<proteinExistence type="inferred from homology"/>
<evidence type="ECO:0000256" key="2">
    <source>
        <dbReference type="ARBA" id="ARBA00004447"/>
    </source>
</evidence>
<dbReference type="Pfam" id="PF16363">
    <property type="entry name" value="GDP_Man_Dehyd"/>
    <property type="match status" value="1"/>
</dbReference>
<evidence type="ECO:0000256" key="9">
    <source>
        <dbReference type="ARBA" id="ARBA00022793"/>
    </source>
</evidence>
<evidence type="ECO:0000313" key="20">
    <source>
        <dbReference type="EMBL" id="KAL3784438.1"/>
    </source>
</evidence>
<comment type="cofactor">
    <cofactor evidence="1">
        <name>NAD(+)</name>
        <dbReference type="ChEBI" id="CHEBI:57540"/>
    </cofactor>
</comment>
<feature type="region of interest" description="Disordered" evidence="17">
    <location>
        <begin position="588"/>
        <end position="609"/>
    </location>
</feature>
<evidence type="ECO:0000256" key="13">
    <source>
        <dbReference type="ARBA" id="ARBA00023034"/>
    </source>
</evidence>
<evidence type="ECO:0000256" key="3">
    <source>
        <dbReference type="ARBA" id="ARBA00004496"/>
    </source>
</evidence>
<comment type="subcellular location">
    <subcellularLocation>
        <location evidence="3">Cytoplasm</location>
    </subcellularLocation>
    <subcellularLocation>
        <location evidence="2">Golgi apparatus</location>
        <location evidence="2">Golgi stack membrane</location>
        <topology evidence="2">Single-pass type II membrane protein</topology>
    </subcellularLocation>
</comment>
<evidence type="ECO:0000256" key="8">
    <source>
        <dbReference type="ARBA" id="ARBA00022692"/>
    </source>
</evidence>
<evidence type="ECO:0000256" key="16">
    <source>
        <dbReference type="ARBA" id="ARBA00051601"/>
    </source>
</evidence>
<dbReference type="Gene3D" id="3.40.50.720">
    <property type="entry name" value="NAD(P)-binding Rossmann-like Domain"/>
    <property type="match status" value="1"/>
</dbReference>
<evidence type="ECO:0000256" key="10">
    <source>
        <dbReference type="ARBA" id="ARBA00022968"/>
    </source>
</evidence>
<feature type="compositionally biased region" description="Acidic residues" evidence="17">
    <location>
        <begin position="181"/>
        <end position="194"/>
    </location>
</feature>